<proteinExistence type="predicted"/>
<dbReference type="AlphaFoldDB" id="A0AAU8CDG7"/>
<name>A0AAU8CDG7_9EURY</name>
<dbReference type="GeneID" id="91110028"/>
<dbReference type="KEGG" id="hanx:ABSL23_12730"/>
<evidence type="ECO:0000313" key="2">
    <source>
        <dbReference type="EMBL" id="XCF16094.1"/>
    </source>
</evidence>
<gene>
    <name evidence="2" type="ORF">ABSL23_12730</name>
</gene>
<accession>A0AAU8CDG7</accession>
<organism evidence="2">
    <name type="scientific">Halobacterium sp. NMX12-1</name>
    <dbReference type="NCBI Taxonomy" id="3166650"/>
    <lineage>
        <taxon>Archaea</taxon>
        <taxon>Methanobacteriati</taxon>
        <taxon>Methanobacteriota</taxon>
        <taxon>Stenosarchaea group</taxon>
        <taxon>Halobacteria</taxon>
        <taxon>Halobacteriales</taxon>
        <taxon>Halobacteriaceae</taxon>
        <taxon>Halobacterium</taxon>
    </lineage>
</organism>
<keyword evidence="1" id="KW-0812">Transmembrane</keyword>
<dbReference type="RefSeq" id="WP_353633993.1">
    <property type="nucleotide sequence ID" value="NZ_CP159204.1"/>
</dbReference>
<dbReference type="EMBL" id="CP159204">
    <property type="protein sequence ID" value="XCF16094.1"/>
    <property type="molecule type" value="Genomic_DNA"/>
</dbReference>
<reference evidence="2" key="1">
    <citation type="submission" date="2024-06" db="EMBL/GenBank/DDBJ databases">
        <title>Genome Sequence of an extremely halophilic archaeon isolated from Permian era halite, Salado Formation, Carlsbad, New Mexico: Halobacterium sp. strain NMX12-1.</title>
        <authorList>
            <person name="Sotoa L."/>
            <person name="DasSarma P."/>
            <person name="Anton B.P."/>
            <person name="Vincze T."/>
            <person name="Verma I."/>
            <person name="Eralp B."/>
            <person name="Powers D.W."/>
            <person name="Dozier B.L."/>
            <person name="Roberts R.J."/>
            <person name="DasSarma S."/>
        </authorList>
    </citation>
    <scope>NUCLEOTIDE SEQUENCE</scope>
    <source>
        <strain evidence="2">NMX12-1</strain>
    </source>
</reference>
<keyword evidence="1" id="KW-0472">Membrane</keyword>
<evidence type="ECO:0000256" key="1">
    <source>
        <dbReference type="SAM" id="Phobius"/>
    </source>
</evidence>
<protein>
    <recommendedName>
        <fullName evidence="3">Sensor histidine kinase</fullName>
    </recommendedName>
</protein>
<evidence type="ECO:0008006" key="3">
    <source>
        <dbReference type="Google" id="ProtNLM"/>
    </source>
</evidence>
<sequence>MGDSDASGALARVQRAKRADQTALSVTGTKLLLFAIQLTLVGAFVGQLALLVFAAVPLGLLGLVVDG</sequence>
<keyword evidence="1" id="KW-1133">Transmembrane helix</keyword>
<feature type="transmembrane region" description="Helical" evidence="1">
    <location>
        <begin position="32"/>
        <end position="65"/>
    </location>
</feature>